<dbReference type="InterPro" id="IPR012001">
    <property type="entry name" value="Thiamin_PyroP_enz_TPP-bd_dom"/>
</dbReference>
<dbReference type="InterPro" id="IPR029061">
    <property type="entry name" value="THDP-binding"/>
</dbReference>
<comment type="similarity">
    <text evidence="1 3">Belongs to the TPP enzyme family.</text>
</comment>
<evidence type="ECO:0000256" key="1">
    <source>
        <dbReference type="ARBA" id="ARBA00007812"/>
    </source>
</evidence>
<dbReference type="InterPro" id="IPR029035">
    <property type="entry name" value="DHS-like_NAD/FAD-binding_dom"/>
</dbReference>
<dbReference type="SUPFAM" id="SSF52467">
    <property type="entry name" value="DHS-like NAD/FAD-binding domain"/>
    <property type="match status" value="1"/>
</dbReference>
<dbReference type="InterPro" id="IPR000399">
    <property type="entry name" value="TPP-bd_CS"/>
</dbReference>
<evidence type="ECO:0000256" key="2">
    <source>
        <dbReference type="ARBA" id="ARBA00023052"/>
    </source>
</evidence>
<protein>
    <submittedName>
        <fullName evidence="7">Ubiquinone-dependent pyruvate dehydrogenase</fullName>
    </submittedName>
</protein>
<dbReference type="PANTHER" id="PTHR42981:SF2">
    <property type="entry name" value="PYRUVATE DEHYDROGENASE [UBIQUINONE]"/>
    <property type="match status" value="1"/>
</dbReference>
<proteinExistence type="inferred from homology"/>
<dbReference type="RefSeq" id="WP_099308285.1">
    <property type="nucleotide sequence ID" value="NZ_PDVP01000018.1"/>
</dbReference>
<dbReference type="GO" id="GO:0030976">
    <property type="term" value="F:thiamine pyrophosphate binding"/>
    <property type="evidence" value="ECO:0007669"/>
    <property type="project" value="InterPro"/>
</dbReference>
<keyword evidence="7" id="KW-0670">Pyruvate</keyword>
<dbReference type="Pfam" id="PF02776">
    <property type="entry name" value="TPP_enzyme_N"/>
    <property type="match status" value="1"/>
</dbReference>
<dbReference type="Pfam" id="PF02775">
    <property type="entry name" value="TPP_enzyme_C"/>
    <property type="match status" value="1"/>
</dbReference>
<dbReference type="PANTHER" id="PTHR42981">
    <property type="entry name" value="PYRUVATE DEHYDROGENASE [UBIQUINONE]"/>
    <property type="match status" value="1"/>
</dbReference>
<dbReference type="InterPro" id="IPR047212">
    <property type="entry name" value="TPP_POXB-like"/>
</dbReference>
<dbReference type="Gene3D" id="3.40.50.970">
    <property type="match status" value="2"/>
</dbReference>
<feature type="domain" description="Thiamine pyrophosphate enzyme TPP-binding" evidence="5">
    <location>
        <begin position="378"/>
        <end position="524"/>
    </location>
</feature>
<keyword evidence="7" id="KW-0830">Ubiquinone</keyword>
<dbReference type="SUPFAM" id="SSF52518">
    <property type="entry name" value="Thiamin diphosphate-binding fold (THDP-binding)"/>
    <property type="match status" value="2"/>
</dbReference>
<dbReference type="PROSITE" id="PS00187">
    <property type="entry name" value="TPP_ENZYMES"/>
    <property type="match status" value="1"/>
</dbReference>
<name>A0A2G1QI28_9HYPH</name>
<evidence type="ECO:0000259" key="4">
    <source>
        <dbReference type="Pfam" id="PF00205"/>
    </source>
</evidence>
<dbReference type="InterPro" id="IPR011766">
    <property type="entry name" value="TPP_enzyme_TPP-bd"/>
</dbReference>
<accession>A0A2G1QI28</accession>
<reference evidence="7 8" key="1">
    <citation type="submission" date="2017-10" db="EMBL/GenBank/DDBJ databases">
        <title>Sedimentibacterium mangrovi gen. nov., sp. nov., a novel member of family Phyllobacteriacea isolated from mangrove sediment.</title>
        <authorList>
            <person name="Liao H."/>
            <person name="Tian Y."/>
        </authorList>
    </citation>
    <scope>NUCLEOTIDE SEQUENCE [LARGE SCALE GENOMIC DNA]</scope>
    <source>
        <strain evidence="7 8">X9-2-2</strain>
    </source>
</reference>
<keyword evidence="2 3" id="KW-0786">Thiamine pyrophosphate</keyword>
<dbReference type="InterPro" id="IPR012000">
    <property type="entry name" value="Thiamin_PyroP_enz_cen_dom"/>
</dbReference>
<dbReference type="InterPro" id="IPR047211">
    <property type="entry name" value="POXB-like"/>
</dbReference>
<dbReference type="Gene3D" id="3.40.50.1220">
    <property type="entry name" value="TPP-binding domain"/>
    <property type="match status" value="1"/>
</dbReference>
<dbReference type="Pfam" id="PF00205">
    <property type="entry name" value="TPP_enzyme_M"/>
    <property type="match status" value="1"/>
</dbReference>
<evidence type="ECO:0000256" key="3">
    <source>
        <dbReference type="RuleBase" id="RU362132"/>
    </source>
</evidence>
<evidence type="ECO:0000313" key="8">
    <source>
        <dbReference type="Proteomes" id="UP000221168"/>
    </source>
</evidence>
<keyword evidence="8" id="KW-1185">Reference proteome</keyword>
<evidence type="ECO:0000313" key="7">
    <source>
        <dbReference type="EMBL" id="PHP65139.1"/>
    </source>
</evidence>
<dbReference type="EMBL" id="PDVP01000018">
    <property type="protein sequence ID" value="PHP65139.1"/>
    <property type="molecule type" value="Genomic_DNA"/>
</dbReference>
<gene>
    <name evidence="7" type="ORF">CSC94_20690</name>
</gene>
<comment type="caution">
    <text evidence="7">The sequence shown here is derived from an EMBL/GenBank/DDBJ whole genome shotgun (WGS) entry which is preliminary data.</text>
</comment>
<dbReference type="GO" id="GO:0019752">
    <property type="term" value="P:carboxylic acid metabolic process"/>
    <property type="evidence" value="ECO:0007669"/>
    <property type="project" value="UniProtKB-ARBA"/>
</dbReference>
<dbReference type="AlphaFoldDB" id="A0A2G1QI28"/>
<dbReference type="CDD" id="cd02014">
    <property type="entry name" value="TPP_POX"/>
    <property type="match status" value="1"/>
</dbReference>
<dbReference type="Proteomes" id="UP000221168">
    <property type="component" value="Unassembled WGS sequence"/>
</dbReference>
<evidence type="ECO:0000259" key="5">
    <source>
        <dbReference type="Pfam" id="PF02775"/>
    </source>
</evidence>
<feature type="domain" description="Thiamine pyrophosphate enzyme N-terminal TPP-binding" evidence="6">
    <location>
        <begin position="4"/>
        <end position="118"/>
    </location>
</feature>
<dbReference type="OrthoDB" id="4494979at2"/>
<dbReference type="GO" id="GO:0000287">
    <property type="term" value="F:magnesium ion binding"/>
    <property type="evidence" value="ECO:0007669"/>
    <property type="project" value="InterPro"/>
</dbReference>
<organism evidence="7 8">
    <name type="scientific">Zhengella mangrovi</name>
    <dbReference type="NCBI Taxonomy" id="1982044"/>
    <lineage>
        <taxon>Bacteria</taxon>
        <taxon>Pseudomonadati</taxon>
        <taxon>Pseudomonadota</taxon>
        <taxon>Alphaproteobacteria</taxon>
        <taxon>Hyphomicrobiales</taxon>
        <taxon>Notoacmeibacteraceae</taxon>
        <taxon>Zhengella</taxon>
    </lineage>
</organism>
<dbReference type="GO" id="GO:0003824">
    <property type="term" value="F:catalytic activity"/>
    <property type="evidence" value="ECO:0007669"/>
    <property type="project" value="InterPro"/>
</dbReference>
<evidence type="ECO:0000259" key="6">
    <source>
        <dbReference type="Pfam" id="PF02776"/>
    </source>
</evidence>
<feature type="domain" description="Thiamine pyrophosphate enzyme central" evidence="4">
    <location>
        <begin position="189"/>
        <end position="317"/>
    </location>
</feature>
<sequence>MSRNVADIIVETLIDAGAQRCWGIVGDTINHFTDAVRQSDLRWIHVRHEEAGGLAAGGEAYMTGELAVCAGTCGPGSLHFVNGMFESHRDGAPVVLIASNVARTESGLDFPQEVDQARIYDQCSVFCETIAHPDQARRITAMAAQAALTKGGVAVVIVNGDMFTETTDDTLAWAVHRPDPVIRPSDTELDQLAGILNEAGAVTIYAGIGARLAHDQVVALADRLKAPVVHSSRAKEFIEPDNPFNAGMTGILGNRAGAEAVDKADIMLCLGTDFAWTQYYPEGKHVIQIDRDATHIGRRSPVRLGLVGDVAPTLDALLPLLTPREDEAHLKAVLDQWESDREAYAGRADEPDAGLIHSQFVTRTLDRLAAEDALFTADGGSPMVWLLRHLTARGQRRFLTSLLHGTMANAFPQAMGMAAAYPGRQVIAMAGDGGLSMLMGDLLTLGQEDLAVKVLVFDNGSLGFVEMEQRVEGLLDSYTSLTNPDFPKLAEACGLAGWHVDRADDLESTMRRWLDSDGPALLSVAVNRMELVMPPKIEASQVASTALFGIKAVLDGRGKEVVALLRDNFLK</sequence>